<dbReference type="InterPro" id="IPR011990">
    <property type="entry name" value="TPR-like_helical_dom_sf"/>
</dbReference>
<evidence type="ECO:0000313" key="6">
    <source>
        <dbReference type="EMBL" id="CAI3982008.1"/>
    </source>
</evidence>
<dbReference type="EMBL" id="CAMXCT020000676">
    <property type="protein sequence ID" value="CAL1135383.1"/>
    <property type="molecule type" value="Genomic_DNA"/>
</dbReference>
<dbReference type="PANTHER" id="PTHR15913:SF0">
    <property type="entry name" value="MASPARDIN"/>
    <property type="match status" value="1"/>
</dbReference>
<organism evidence="6">
    <name type="scientific">Cladocopium goreaui</name>
    <dbReference type="NCBI Taxonomy" id="2562237"/>
    <lineage>
        <taxon>Eukaryota</taxon>
        <taxon>Sar</taxon>
        <taxon>Alveolata</taxon>
        <taxon>Dinophyceae</taxon>
        <taxon>Suessiales</taxon>
        <taxon>Symbiodiniaceae</taxon>
        <taxon>Cladocopium</taxon>
    </lineage>
</organism>
<evidence type="ECO:0000256" key="3">
    <source>
        <dbReference type="ARBA" id="ARBA00022490"/>
    </source>
</evidence>
<gene>
    <name evidence="6" type="ORF">C1SCF055_LOCUS9749</name>
</gene>
<feature type="domain" description="AB hydrolase-1" evidence="5">
    <location>
        <begin position="54"/>
        <end position="159"/>
    </location>
</feature>
<name>A0A9P1FMY5_9DINO</name>
<dbReference type="EMBL" id="CAMXCT030000676">
    <property type="protein sequence ID" value="CAL4769320.1"/>
    <property type="molecule type" value="Genomic_DNA"/>
</dbReference>
<feature type="region of interest" description="Disordered" evidence="4">
    <location>
        <begin position="544"/>
        <end position="605"/>
    </location>
</feature>
<accession>A0A9P1FMY5</accession>
<dbReference type="InterPro" id="IPR029058">
    <property type="entry name" value="AB_hydrolase_fold"/>
</dbReference>
<dbReference type="OrthoDB" id="10264550at2759"/>
<evidence type="ECO:0000313" key="7">
    <source>
        <dbReference type="EMBL" id="CAL4769320.1"/>
    </source>
</evidence>
<dbReference type="SUPFAM" id="SSF53474">
    <property type="entry name" value="alpha/beta-Hydrolases"/>
    <property type="match status" value="1"/>
</dbReference>
<dbReference type="EMBL" id="CAMXCT010000676">
    <property type="protein sequence ID" value="CAI3982008.1"/>
    <property type="molecule type" value="Genomic_DNA"/>
</dbReference>
<keyword evidence="8" id="KW-1185">Reference proteome</keyword>
<dbReference type="InterPro" id="IPR026151">
    <property type="entry name" value="Maspardin"/>
</dbReference>
<evidence type="ECO:0000313" key="8">
    <source>
        <dbReference type="Proteomes" id="UP001152797"/>
    </source>
</evidence>
<dbReference type="Gene3D" id="1.25.40.10">
    <property type="entry name" value="Tetratricopeptide repeat domain"/>
    <property type="match status" value="1"/>
</dbReference>
<feature type="compositionally biased region" description="Acidic residues" evidence="4">
    <location>
        <begin position="689"/>
        <end position="701"/>
    </location>
</feature>
<keyword evidence="3" id="KW-0963">Cytoplasm</keyword>
<protein>
    <recommendedName>
        <fullName evidence="2">Maspardin</fullName>
    </recommendedName>
</protein>
<comment type="subcellular location">
    <subcellularLocation>
        <location evidence="1">Cytoplasm</location>
    </subcellularLocation>
</comment>
<feature type="compositionally biased region" description="Acidic residues" evidence="4">
    <location>
        <begin position="551"/>
        <end position="564"/>
    </location>
</feature>
<feature type="region of interest" description="Disordered" evidence="4">
    <location>
        <begin position="658"/>
        <end position="736"/>
    </location>
</feature>
<feature type="compositionally biased region" description="Polar residues" evidence="4">
    <location>
        <begin position="872"/>
        <end position="891"/>
    </location>
</feature>
<dbReference type="AlphaFoldDB" id="A0A9P1FMY5"/>
<dbReference type="InterPro" id="IPR000073">
    <property type="entry name" value="AB_hydrolase_1"/>
</dbReference>
<comment type="caution">
    <text evidence="6">The sequence shown here is derived from an EMBL/GenBank/DDBJ whole genome shotgun (WGS) entry which is preliminary data.</text>
</comment>
<dbReference type="Pfam" id="PF00561">
    <property type="entry name" value="Abhydrolase_1"/>
    <property type="match status" value="1"/>
</dbReference>
<proteinExistence type="predicted"/>
<feature type="compositionally biased region" description="Low complexity" evidence="4">
    <location>
        <begin position="679"/>
        <end position="688"/>
    </location>
</feature>
<dbReference type="Gene3D" id="3.40.50.1820">
    <property type="entry name" value="alpha/beta hydrolase"/>
    <property type="match status" value="1"/>
</dbReference>
<dbReference type="GO" id="GO:0005737">
    <property type="term" value="C:cytoplasm"/>
    <property type="evidence" value="ECO:0007669"/>
    <property type="project" value="UniProtKB-SubCell"/>
</dbReference>
<feature type="region of interest" description="Disordered" evidence="4">
    <location>
        <begin position="855"/>
        <end position="917"/>
    </location>
</feature>
<reference evidence="7 8" key="2">
    <citation type="submission" date="2024-05" db="EMBL/GenBank/DDBJ databases">
        <authorList>
            <person name="Chen Y."/>
            <person name="Shah S."/>
            <person name="Dougan E. K."/>
            <person name="Thang M."/>
            <person name="Chan C."/>
        </authorList>
    </citation>
    <scope>NUCLEOTIDE SEQUENCE [LARGE SCALE GENOMIC DNA]</scope>
</reference>
<reference evidence="6" key="1">
    <citation type="submission" date="2022-10" db="EMBL/GenBank/DDBJ databases">
        <authorList>
            <person name="Chen Y."/>
            <person name="Dougan E. K."/>
            <person name="Chan C."/>
            <person name="Rhodes N."/>
            <person name="Thang M."/>
        </authorList>
    </citation>
    <scope>NUCLEOTIDE SEQUENCE</scope>
</reference>
<feature type="compositionally biased region" description="Basic and acidic residues" evidence="4">
    <location>
        <begin position="721"/>
        <end position="736"/>
    </location>
</feature>
<evidence type="ECO:0000256" key="4">
    <source>
        <dbReference type="SAM" id="MobiDB-lite"/>
    </source>
</evidence>
<dbReference type="SUPFAM" id="SSF48452">
    <property type="entry name" value="TPR-like"/>
    <property type="match status" value="1"/>
</dbReference>
<evidence type="ECO:0000259" key="5">
    <source>
        <dbReference type="Pfam" id="PF00561"/>
    </source>
</evidence>
<evidence type="ECO:0000256" key="2">
    <source>
        <dbReference type="ARBA" id="ARBA00020148"/>
    </source>
</evidence>
<dbReference type="Proteomes" id="UP001152797">
    <property type="component" value="Unassembled WGS sequence"/>
</dbReference>
<evidence type="ECO:0000256" key="1">
    <source>
        <dbReference type="ARBA" id="ARBA00004496"/>
    </source>
</evidence>
<feature type="compositionally biased region" description="Polar residues" evidence="4">
    <location>
        <begin position="585"/>
        <end position="605"/>
    </location>
</feature>
<sequence length="917" mass="100144">MEGSTKNHVLVTSSSSISSDFGAFRSACPLKKFAQPHTHLEWSYFEAGPTDGNTLVFLHGTSSTAAAFFYQVMSLGEKGYHVISAQYPAFSTPAEWCKGFDRFLDAMKCRAVHIIGAGLGGFLAQHFAAKYSPRVRSLVLCNSFASTYAFESRAGTWASLIPVMPSAFLRQAMQDTLPQGGFMELSAKQAIDWVGLQMNDLSGDDLASRLSLNCSGCQVAPLPLENNKITILESNGETMVPDELRRQLKLMYQGACFAELKSRGDFPYLSRPEEVTLFIEVHMRRCSPTEPATAGYGGSPELWSDQDVLATHVEVPARREVWKNPFEENGNVLGHLSSSHEPCMGYGYQAWQPDWDRDPSAWDYGHVSHGHGTWEGPMPCSAAELVDGDCLLGSVDFVDFPELGAYFACSRRLSRHAAAAWDARSWRMQSLEARIPEHVKWRPAADPELNQLQPGSLQGSRRACATWRLARGLQLYEQKRFKDAEDELRALLVILPGRPFAMCRLADTLYGRAVSLNAAVPSQPTSRSSTPASAGEAWVDERMDHDQGAGDGDEAGEGEGDEGEPPMPYSRSPLSPAPPRLEGQASMQSLSVSESSIAAPEPQTSTLTATAAVARWQEEVEPLVEPPVPAAVATAATVATAAVPTVALPMEPMEPVVADRDHTSSTASSSRTPQPQTPLPWTTWTPPLEVDEGPETQETADQDTLRARASSFEEDEPPEPSEPRHADVEEARESTSKIEALRERLLSEAKDLYEQAFRDCPDCSYAVNGLTLFVNQRSLKIELLERAIELDDENPYALANLGGELFGVDDHRALQLLEKALQINPRLFYARLCKSKVLLRLGNLPAAVEAARSQLEWQPHDESPRPGLKTAEMTQRSPSQDGGSLPFTTGISVGCSAQEDADSVTGTSAEPSGLNPF</sequence>
<dbReference type="PANTHER" id="PTHR15913">
    <property type="entry name" value="ACID CLUSTER PROTEIN 33"/>
    <property type="match status" value="1"/>
</dbReference>